<feature type="compositionally biased region" description="Basic and acidic residues" evidence="1">
    <location>
        <begin position="9"/>
        <end position="21"/>
    </location>
</feature>
<evidence type="ECO:0000256" key="1">
    <source>
        <dbReference type="SAM" id="MobiDB-lite"/>
    </source>
</evidence>
<sequence>MPHKRAKRSLREQRLNEKGRDLAAPSTSLANEGIPKSASRILNAAKIRDDFKKRKVQGDDQAGPAKKRRRPSTDIEGVTKAKTKGKQIAIKPGETLAHFNRRVEEDMRPLVRSAVQTASAVERNARKMQGKDVSSARQPSGKEKKQKGRSESPDSSPPPDKHRDRPKEFSNVSTSAPRRLNDIAMAPPDLKKLPRGAKNLKEGATKKSAGVVSMAQKAMMEEERERVIKRYREMKEKKLLESRSTRISEQDDIIYGRAMSEALCDSRGLKEPDIAKRARITKYTLASSSATSCSTAAPPRPSLTPLQQEPPPDSTAAALACIQVFSHRRTPENPPEPLHSPAFMVSLFPATHAPLSQYIGTGSMNAASWRAPRSYTSRACAPA</sequence>
<keyword evidence="3" id="KW-1185">Reference proteome</keyword>
<evidence type="ECO:0000313" key="2">
    <source>
        <dbReference type="EMBL" id="TFY66919.1"/>
    </source>
</evidence>
<feature type="region of interest" description="Disordered" evidence="1">
    <location>
        <begin position="50"/>
        <end position="86"/>
    </location>
</feature>
<proteinExistence type="predicted"/>
<accession>A0A4Y9Z0K9</accession>
<dbReference type="EMBL" id="SEOQ01000208">
    <property type="protein sequence ID" value="TFY66919.1"/>
    <property type="molecule type" value="Genomic_DNA"/>
</dbReference>
<evidence type="ECO:0000313" key="3">
    <source>
        <dbReference type="Proteomes" id="UP000298327"/>
    </source>
</evidence>
<feature type="compositionally biased region" description="Basic and acidic residues" evidence="1">
    <location>
        <begin position="140"/>
        <end position="152"/>
    </location>
</feature>
<comment type="caution">
    <text evidence="2">The sequence shown here is derived from an EMBL/GenBank/DDBJ whole genome shotgun (WGS) entry which is preliminary data.</text>
</comment>
<dbReference type="AlphaFoldDB" id="A0A4Y9Z0K9"/>
<feature type="region of interest" description="Disordered" evidence="1">
    <location>
        <begin position="105"/>
        <end position="221"/>
    </location>
</feature>
<feature type="compositionally biased region" description="Low complexity" evidence="1">
    <location>
        <begin position="285"/>
        <end position="297"/>
    </location>
</feature>
<organism evidence="2 3">
    <name type="scientific">Dentipellis fragilis</name>
    <dbReference type="NCBI Taxonomy" id="205917"/>
    <lineage>
        <taxon>Eukaryota</taxon>
        <taxon>Fungi</taxon>
        <taxon>Dikarya</taxon>
        <taxon>Basidiomycota</taxon>
        <taxon>Agaricomycotina</taxon>
        <taxon>Agaricomycetes</taxon>
        <taxon>Russulales</taxon>
        <taxon>Hericiaceae</taxon>
        <taxon>Dentipellis</taxon>
    </lineage>
</organism>
<feature type="region of interest" description="Disordered" evidence="1">
    <location>
        <begin position="1"/>
        <end position="35"/>
    </location>
</feature>
<name>A0A4Y9Z0K9_9AGAM</name>
<feature type="compositionally biased region" description="Pro residues" evidence="1">
    <location>
        <begin position="298"/>
        <end position="313"/>
    </location>
</feature>
<dbReference type="OrthoDB" id="5876637at2759"/>
<dbReference type="STRING" id="205917.A0A4Y9Z0K9"/>
<reference evidence="2 3" key="1">
    <citation type="submission" date="2019-02" db="EMBL/GenBank/DDBJ databases">
        <title>Genome sequencing of the rare red list fungi Dentipellis fragilis.</title>
        <authorList>
            <person name="Buettner E."/>
            <person name="Kellner H."/>
        </authorList>
    </citation>
    <scope>NUCLEOTIDE SEQUENCE [LARGE SCALE GENOMIC DNA]</scope>
    <source>
        <strain evidence="2 3">DSM 105465</strain>
    </source>
</reference>
<gene>
    <name evidence="2" type="ORF">EVG20_g4174</name>
</gene>
<protein>
    <submittedName>
        <fullName evidence="2">Uncharacterized protein</fullName>
    </submittedName>
</protein>
<feature type="region of interest" description="Disordered" evidence="1">
    <location>
        <begin position="285"/>
        <end position="314"/>
    </location>
</feature>
<dbReference type="Proteomes" id="UP000298327">
    <property type="component" value="Unassembled WGS sequence"/>
</dbReference>
<feature type="compositionally biased region" description="Basic and acidic residues" evidence="1">
    <location>
        <begin position="159"/>
        <end position="168"/>
    </location>
</feature>